<organism evidence="3 4">
    <name type="scientific">Thelonectria olida</name>
    <dbReference type="NCBI Taxonomy" id="1576542"/>
    <lineage>
        <taxon>Eukaryota</taxon>
        <taxon>Fungi</taxon>
        <taxon>Dikarya</taxon>
        <taxon>Ascomycota</taxon>
        <taxon>Pezizomycotina</taxon>
        <taxon>Sordariomycetes</taxon>
        <taxon>Hypocreomycetidae</taxon>
        <taxon>Hypocreales</taxon>
        <taxon>Nectriaceae</taxon>
        <taxon>Thelonectria</taxon>
    </lineage>
</organism>
<dbReference type="GO" id="GO:0006644">
    <property type="term" value="P:phospholipid metabolic process"/>
    <property type="evidence" value="ECO:0007669"/>
    <property type="project" value="InterPro"/>
</dbReference>
<evidence type="ECO:0000313" key="4">
    <source>
        <dbReference type="Proteomes" id="UP000777438"/>
    </source>
</evidence>
<dbReference type="InterPro" id="IPR010711">
    <property type="entry name" value="PLA2G12"/>
</dbReference>
<dbReference type="AlphaFoldDB" id="A0A9P9AHH9"/>
<evidence type="ECO:0000256" key="1">
    <source>
        <dbReference type="SAM" id="MobiDB-lite"/>
    </source>
</evidence>
<keyword evidence="2" id="KW-0732">Signal</keyword>
<protein>
    <submittedName>
        <fullName evidence="3">Uncharacterized protein</fullName>
    </submittedName>
</protein>
<dbReference type="GO" id="GO:0005509">
    <property type="term" value="F:calcium ion binding"/>
    <property type="evidence" value="ECO:0007669"/>
    <property type="project" value="InterPro"/>
</dbReference>
<dbReference type="Gene3D" id="2.60.120.260">
    <property type="entry name" value="Galactose-binding domain-like"/>
    <property type="match status" value="1"/>
</dbReference>
<evidence type="ECO:0000313" key="3">
    <source>
        <dbReference type="EMBL" id="KAH6866202.1"/>
    </source>
</evidence>
<proteinExistence type="predicted"/>
<feature type="chain" id="PRO_5040295305" evidence="2">
    <location>
        <begin position="21"/>
        <end position="846"/>
    </location>
</feature>
<feature type="compositionally biased region" description="Polar residues" evidence="1">
    <location>
        <begin position="70"/>
        <end position="81"/>
    </location>
</feature>
<dbReference type="Proteomes" id="UP000777438">
    <property type="component" value="Unassembled WGS sequence"/>
</dbReference>
<dbReference type="SUPFAM" id="SSF48619">
    <property type="entry name" value="Phospholipase A2, PLA2"/>
    <property type="match status" value="1"/>
</dbReference>
<feature type="compositionally biased region" description="Low complexity" evidence="1">
    <location>
        <begin position="55"/>
        <end position="69"/>
    </location>
</feature>
<dbReference type="Gene3D" id="1.20.90.10">
    <property type="entry name" value="Phospholipase A2 domain"/>
    <property type="match status" value="1"/>
</dbReference>
<dbReference type="OrthoDB" id="439917at2759"/>
<name>A0A9P9AHH9_9HYPO</name>
<feature type="signal peptide" evidence="2">
    <location>
        <begin position="1"/>
        <end position="20"/>
    </location>
</feature>
<accession>A0A9P9AHH9</accession>
<feature type="compositionally biased region" description="Polar residues" evidence="1">
    <location>
        <begin position="27"/>
        <end position="54"/>
    </location>
</feature>
<dbReference type="GO" id="GO:0004623">
    <property type="term" value="F:phospholipase A2 activity"/>
    <property type="evidence" value="ECO:0007669"/>
    <property type="project" value="InterPro"/>
</dbReference>
<comment type="caution">
    <text evidence="3">The sequence shown here is derived from an EMBL/GenBank/DDBJ whole genome shotgun (WGS) entry which is preliminary data.</text>
</comment>
<evidence type="ECO:0000256" key="2">
    <source>
        <dbReference type="SAM" id="SignalP"/>
    </source>
</evidence>
<dbReference type="GO" id="GO:0016042">
    <property type="term" value="P:lipid catabolic process"/>
    <property type="evidence" value="ECO:0007669"/>
    <property type="project" value="InterPro"/>
</dbReference>
<dbReference type="InterPro" id="IPR008979">
    <property type="entry name" value="Galactose-bd-like_sf"/>
</dbReference>
<gene>
    <name evidence="3" type="ORF">B0T10DRAFT_554126</name>
</gene>
<sequence length="846" mass="89804">MVPFKLLAVLTLLAFGEVNAGPCKPPSYSTSSLAVGETPSLTGSAESRSTFPDYQTQSSSTASESQLSTPENSPTNPTIQTESTIATTPTHDATSTPLQTPIEPSALFCTDQCARDLLASDLGLASSAAHLAKCNTRIRSTSTQDPSTAFVTTIVFSTVTEGEAIPTTTVENVEPVTMRRRTMTSNTLPTYASACYDEEAYLSACSCIGASVSTYIEDADTLTSMATQTSWITVQGDSPPYTPTESVAFPDGTSWTSDYTYYEVTLPTFASVPTAIEFPTASAEPECLVDPSDPLAEFYLLDSSIGYLFNRNGRPGPPEAPTTEAEALAKSDYSTFNPPLYRLEKPSSGPEGIYDLILVDGDAKLYVAVKASSGEVVFTTASTEGSVRDSLITTIARVSCKGYVSIEVDGTSYTWKGTDDGTELTVGTGYDTIVVLPKAARTPLDTITNNRRSYAAAGKAPRCPNAPSEVVAHLKSGARGNNPNGCGPANGVDLVPDWNFGRCCDAHDNCYDDCGQTFEACNNNFHTCMHGKCDDVHHSIWTFWLYPACMGMADFYAWVVGTSSGVSAFNEANKERCECVCPLSSTPKVAGLVQSYCPVDGDQKDCIITGGDDSNNCGGCGNTCPYKTHCETGNCACDENRCGNLCLNFLTHPRNCGGCGIVCPSGYCYMGACWEVPEVIDRCYPTDGVTNGDFSSGLDSWVTTSLSGGATIGVQSGSGMLDMAFGTIMINGFTSWWEVSGSARMSQDVHICAGQAYELDLKILRFGTGLCYVTIKLGDKTFANGAAISPADIFSASWQGYGPYPITFTEGSAPAGNDFYLHTTLTIEVRCSAGGVLFDDISLHAA</sequence>
<dbReference type="InterPro" id="IPR036444">
    <property type="entry name" value="PLipase_A2_dom_sf"/>
</dbReference>
<dbReference type="GO" id="GO:0005576">
    <property type="term" value="C:extracellular region"/>
    <property type="evidence" value="ECO:0007669"/>
    <property type="project" value="InterPro"/>
</dbReference>
<dbReference type="EMBL" id="JAGPYM010000130">
    <property type="protein sequence ID" value="KAH6866202.1"/>
    <property type="molecule type" value="Genomic_DNA"/>
</dbReference>
<dbReference type="SUPFAM" id="SSF49785">
    <property type="entry name" value="Galactose-binding domain-like"/>
    <property type="match status" value="1"/>
</dbReference>
<keyword evidence="4" id="KW-1185">Reference proteome</keyword>
<dbReference type="Pfam" id="PF06951">
    <property type="entry name" value="PLA2G12"/>
    <property type="match status" value="1"/>
</dbReference>
<reference evidence="3 4" key="1">
    <citation type="journal article" date="2021" name="Nat. Commun.">
        <title>Genetic determinants of endophytism in the Arabidopsis root mycobiome.</title>
        <authorList>
            <person name="Mesny F."/>
            <person name="Miyauchi S."/>
            <person name="Thiergart T."/>
            <person name="Pickel B."/>
            <person name="Atanasova L."/>
            <person name="Karlsson M."/>
            <person name="Huettel B."/>
            <person name="Barry K.W."/>
            <person name="Haridas S."/>
            <person name="Chen C."/>
            <person name="Bauer D."/>
            <person name="Andreopoulos W."/>
            <person name="Pangilinan J."/>
            <person name="LaButti K."/>
            <person name="Riley R."/>
            <person name="Lipzen A."/>
            <person name="Clum A."/>
            <person name="Drula E."/>
            <person name="Henrissat B."/>
            <person name="Kohler A."/>
            <person name="Grigoriev I.V."/>
            <person name="Martin F.M."/>
            <person name="Hacquard S."/>
        </authorList>
    </citation>
    <scope>NUCLEOTIDE SEQUENCE [LARGE SCALE GENOMIC DNA]</scope>
    <source>
        <strain evidence="3 4">MPI-CAGE-CH-0241</strain>
    </source>
</reference>
<feature type="region of interest" description="Disordered" evidence="1">
    <location>
        <begin position="26"/>
        <end position="81"/>
    </location>
</feature>
<dbReference type="GO" id="GO:0050482">
    <property type="term" value="P:arachidonate secretion"/>
    <property type="evidence" value="ECO:0007669"/>
    <property type="project" value="InterPro"/>
</dbReference>